<gene>
    <name evidence="2" type="ORF">OB955_03725</name>
</gene>
<organism evidence="2 3">
    <name type="scientific">Natronoglomus mannanivorans</name>
    <dbReference type="NCBI Taxonomy" id="2979990"/>
    <lineage>
        <taxon>Archaea</taxon>
        <taxon>Methanobacteriati</taxon>
        <taxon>Methanobacteriota</taxon>
        <taxon>Stenosarchaea group</taxon>
        <taxon>Halobacteria</taxon>
        <taxon>Halobacteriales</taxon>
        <taxon>Natrialbaceae</taxon>
        <taxon>Natronoglomus</taxon>
    </lineage>
</organism>
<proteinExistence type="predicted"/>
<accession>A0ABT2QAA6</accession>
<sequence>MTAKAAILDEGVDDWLAVWSEDLSTVSEARGAPKRNRESIKGDRLDEDDGRSADAIGFDQAQSEMEKHAMRYVLEENDETGKEGLVEEFGWEPDDVDALAEMPADAAPV</sequence>
<feature type="compositionally biased region" description="Basic and acidic residues" evidence="1">
    <location>
        <begin position="35"/>
        <end position="44"/>
    </location>
</feature>
<evidence type="ECO:0000313" key="2">
    <source>
        <dbReference type="EMBL" id="MCU4971846.1"/>
    </source>
</evidence>
<dbReference type="Proteomes" id="UP001320972">
    <property type="component" value="Unassembled WGS sequence"/>
</dbReference>
<name>A0ABT2QAA6_9EURY</name>
<evidence type="ECO:0000313" key="3">
    <source>
        <dbReference type="Proteomes" id="UP001320972"/>
    </source>
</evidence>
<dbReference type="EMBL" id="JAOPKB010000001">
    <property type="protein sequence ID" value="MCU4971846.1"/>
    <property type="molecule type" value="Genomic_DNA"/>
</dbReference>
<keyword evidence="3" id="KW-1185">Reference proteome</keyword>
<dbReference type="RefSeq" id="WP_338006988.1">
    <property type="nucleotide sequence ID" value="NZ_JAOPKB010000001.1"/>
</dbReference>
<protein>
    <submittedName>
        <fullName evidence="2">Uncharacterized protein</fullName>
    </submittedName>
</protein>
<feature type="region of interest" description="Disordered" evidence="1">
    <location>
        <begin position="26"/>
        <end position="52"/>
    </location>
</feature>
<evidence type="ECO:0000256" key="1">
    <source>
        <dbReference type="SAM" id="MobiDB-lite"/>
    </source>
</evidence>
<comment type="caution">
    <text evidence="2">The sequence shown here is derived from an EMBL/GenBank/DDBJ whole genome shotgun (WGS) entry which is preliminary data.</text>
</comment>
<reference evidence="2 3" key="1">
    <citation type="submission" date="2022-09" db="EMBL/GenBank/DDBJ databases">
        <title>Enrichment on poylsaccharides allowed isolation of novel metabolic and taxonomic groups of Haloarchaea.</title>
        <authorList>
            <person name="Sorokin D.Y."/>
            <person name="Elcheninov A.G."/>
            <person name="Khizhniak T.V."/>
            <person name="Kolganova T.V."/>
            <person name="Kublanov I.V."/>
        </authorList>
    </citation>
    <scope>NUCLEOTIDE SEQUENCE [LARGE SCALE GENOMIC DNA]</scope>
    <source>
        <strain evidence="2 3">AArc-m2/3/4</strain>
    </source>
</reference>